<dbReference type="GO" id="GO:0005886">
    <property type="term" value="C:plasma membrane"/>
    <property type="evidence" value="ECO:0007669"/>
    <property type="project" value="InterPro"/>
</dbReference>
<keyword evidence="3 5" id="KW-1133">Transmembrane helix</keyword>
<evidence type="ECO:0000256" key="2">
    <source>
        <dbReference type="ARBA" id="ARBA00022692"/>
    </source>
</evidence>
<evidence type="ECO:0000256" key="1">
    <source>
        <dbReference type="ARBA" id="ARBA00022475"/>
    </source>
</evidence>
<dbReference type="Proteomes" id="UP000282438">
    <property type="component" value="Chromosome"/>
</dbReference>
<accession>A0A3S8ZRR3</accession>
<evidence type="ECO:0000256" key="4">
    <source>
        <dbReference type="ARBA" id="ARBA00023136"/>
    </source>
</evidence>
<evidence type="ECO:0000259" key="6">
    <source>
        <dbReference type="Pfam" id="PF06305"/>
    </source>
</evidence>
<dbReference type="AlphaFoldDB" id="A0A3S8ZRR3"/>
<proteinExistence type="predicted"/>
<keyword evidence="4 5" id="KW-0472">Membrane</keyword>
<gene>
    <name evidence="7" type="ORF">EJO50_06495</name>
</gene>
<name>A0A3S8ZRR3_9NEIS</name>
<evidence type="ECO:0000313" key="7">
    <source>
        <dbReference type="EMBL" id="AZN36158.1"/>
    </source>
</evidence>
<dbReference type="OrthoDB" id="7066519at2"/>
<dbReference type="InterPro" id="IPR010445">
    <property type="entry name" value="LapA_dom"/>
</dbReference>
<dbReference type="RefSeq" id="WP_125972571.1">
    <property type="nucleotide sequence ID" value="NZ_CP034433.1"/>
</dbReference>
<evidence type="ECO:0000256" key="3">
    <source>
        <dbReference type="ARBA" id="ARBA00022989"/>
    </source>
</evidence>
<feature type="domain" description="Lipopolysaccharide assembly protein A" evidence="6">
    <location>
        <begin position="23"/>
        <end position="82"/>
    </location>
</feature>
<dbReference type="EMBL" id="CP034433">
    <property type="protein sequence ID" value="AZN36158.1"/>
    <property type="molecule type" value="Genomic_DNA"/>
</dbReference>
<evidence type="ECO:0000313" key="8">
    <source>
        <dbReference type="Proteomes" id="UP000282438"/>
    </source>
</evidence>
<keyword evidence="8" id="KW-1185">Reference proteome</keyword>
<feature type="transmembrane region" description="Helical" evidence="5">
    <location>
        <begin position="36"/>
        <end position="61"/>
    </location>
</feature>
<organism evidence="7 8">
    <name type="scientific">Iodobacter ciconiae</name>
    <dbReference type="NCBI Taxonomy" id="2496266"/>
    <lineage>
        <taxon>Bacteria</taxon>
        <taxon>Pseudomonadati</taxon>
        <taxon>Pseudomonadota</taxon>
        <taxon>Betaproteobacteria</taxon>
        <taxon>Neisseriales</taxon>
        <taxon>Chitinibacteraceae</taxon>
        <taxon>Iodobacter</taxon>
    </lineage>
</organism>
<keyword evidence="2 5" id="KW-0812">Transmembrane</keyword>
<dbReference type="Pfam" id="PF06305">
    <property type="entry name" value="LapA_dom"/>
    <property type="match status" value="1"/>
</dbReference>
<evidence type="ECO:0000256" key="5">
    <source>
        <dbReference type="SAM" id="Phobius"/>
    </source>
</evidence>
<reference evidence="7 8" key="1">
    <citation type="submission" date="2018-12" db="EMBL/GenBank/DDBJ databases">
        <title>Complete genome sequence of Iodobacter sp. H11R3.</title>
        <authorList>
            <person name="Bae J.-W."/>
        </authorList>
    </citation>
    <scope>NUCLEOTIDE SEQUENCE [LARGE SCALE GENOMIC DNA]</scope>
    <source>
        <strain evidence="7 8">H11R3</strain>
    </source>
</reference>
<keyword evidence="1" id="KW-1003">Cell membrane</keyword>
<dbReference type="KEGG" id="iod:EJO50_06495"/>
<sequence length="100" mass="11746">MRYLFWFIKFFLFVIMFGFAMHNAEPVTLKFFLGYFWQAPLALLLLVFFVIGAVFGLLAAFSKIIRLRREIVGLKKELRARQTVTDFPPDLLVEQPRDAL</sequence>
<protein>
    <submittedName>
        <fullName evidence="7">LapA family protein</fullName>
    </submittedName>
</protein>